<dbReference type="eggNOG" id="ENOG502SU4B">
    <property type="taxonomic scope" value="Eukaryota"/>
</dbReference>
<dbReference type="Proteomes" id="UP000004995">
    <property type="component" value="Unassembled WGS sequence"/>
</dbReference>
<dbReference type="SUPFAM" id="SSF81383">
    <property type="entry name" value="F-box domain"/>
    <property type="match status" value="1"/>
</dbReference>
<reference evidence="2" key="2">
    <citation type="submission" date="2018-08" db="UniProtKB">
        <authorList>
            <consortium name="EnsemblPlants"/>
        </authorList>
    </citation>
    <scope>IDENTIFICATION</scope>
    <source>
        <strain evidence="2">Yugu1</strain>
    </source>
</reference>
<dbReference type="Gramene" id="KQK97360">
    <property type="protein sequence ID" value="KQK97360"/>
    <property type="gene ID" value="SETIT_012074mg"/>
</dbReference>
<dbReference type="PANTHER" id="PTHR34223">
    <property type="entry name" value="OS11G0201299 PROTEIN"/>
    <property type="match status" value="1"/>
</dbReference>
<evidence type="ECO:0000313" key="2">
    <source>
        <dbReference type="EnsemblPlants" id="KQK97360"/>
    </source>
</evidence>
<name>K3YCX3_SETIT</name>
<dbReference type="InterPro" id="IPR036047">
    <property type="entry name" value="F-box-like_dom_sf"/>
</dbReference>
<dbReference type="HOGENOM" id="CLU_1716410_0_0_1"/>
<dbReference type="InterPro" id="IPR053781">
    <property type="entry name" value="F-box_AtFBL13-like"/>
</dbReference>
<protein>
    <recommendedName>
        <fullName evidence="1">F-box domain-containing protein</fullName>
    </recommendedName>
</protein>
<reference evidence="3" key="1">
    <citation type="journal article" date="2012" name="Nat. Biotechnol.">
        <title>Reference genome sequence of the model plant Setaria.</title>
        <authorList>
            <person name="Bennetzen J.L."/>
            <person name="Schmutz J."/>
            <person name="Wang H."/>
            <person name="Percifield R."/>
            <person name="Hawkins J."/>
            <person name="Pontaroli A.C."/>
            <person name="Estep M."/>
            <person name="Feng L."/>
            <person name="Vaughn J.N."/>
            <person name="Grimwood J."/>
            <person name="Jenkins J."/>
            <person name="Barry K."/>
            <person name="Lindquist E."/>
            <person name="Hellsten U."/>
            <person name="Deshpande S."/>
            <person name="Wang X."/>
            <person name="Wu X."/>
            <person name="Mitros T."/>
            <person name="Triplett J."/>
            <person name="Yang X."/>
            <person name="Ye C.Y."/>
            <person name="Mauro-Herrera M."/>
            <person name="Wang L."/>
            <person name="Li P."/>
            <person name="Sharma M."/>
            <person name="Sharma R."/>
            <person name="Ronald P.C."/>
            <person name="Panaud O."/>
            <person name="Kellogg E.A."/>
            <person name="Brutnell T.P."/>
            <person name="Doust A.N."/>
            <person name="Tuskan G.A."/>
            <person name="Rokhsar D."/>
            <person name="Devos K.M."/>
        </authorList>
    </citation>
    <scope>NUCLEOTIDE SEQUENCE [LARGE SCALE GENOMIC DNA]</scope>
    <source>
        <strain evidence="3">cv. Yugu1</strain>
    </source>
</reference>
<accession>K3YCX3</accession>
<dbReference type="Pfam" id="PF00646">
    <property type="entry name" value="F-box"/>
    <property type="match status" value="1"/>
</dbReference>
<dbReference type="InterPro" id="IPR053197">
    <property type="entry name" value="F-box_SCFL_complex_component"/>
</dbReference>
<organism evidence="2 3">
    <name type="scientific">Setaria italica</name>
    <name type="common">Foxtail millet</name>
    <name type="synonym">Panicum italicum</name>
    <dbReference type="NCBI Taxonomy" id="4555"/>
    <lineage>
        <taxon>Eukaryota</taxon>
        <taxon>Viridiplantae</taxon>
        <taxon>Streptophyta</taxon>
        <taxon>Embryophyta</taxon>
        <taxon>Tracheophyta</taxon>
        <taxon>Spermatophyta</taxon>
        <taxon>Magnoliopsida</taxon>
        <taxon>Liliopsida</taxon>
        <taxon>Poales</taxon>
        <taxon>Poaceae</taxon>
        <taxon>PACMAD clade</taxon>
        <taxon>Panicoideae</taxon>
        <taxon>Panicodae</taxon>
        <taxon>Paniceae</taxon>
        <taxon>Cenchrinae</taxon>
        <taxon>Setaria</taxon>
    </lineage>
</organism>
<keyword evidence="3" id="KW-1185">Reference proteome</keyword>
<evidence type="ECO:0000259" key="1">
    <source>
        <dbReference type="Pfam" id="PF00646"/>
    </source>
</evidence>
<dbReference type="STRING" id="4555.K3YCX3"/>
<dbReference type="AlphaFoldDB" id="K3YCX3"/>
<dbReference type="EnsemblPlants" id="KQK97360">
    <property type="protein sequence ID" value="KQK97360"/>
    <property type="gene ID" value="SETIT_012074mg"/>
</dbReference>
<dbReference type="CDD" id="cd22160">
    <property type="entry name" value="F-box_AtFBL13-like"/>
    <property type="match status" value="1"/>
</dbReference>
<dbReference type="EMBL" id="AGNK02004358">
    <property type="status" value="NOT_ANNOTATED_CDS"/>
    <property type="molecule type" value="Genomic_DNA"/>
</dbReference>
<dbReference type="Gene3D" id="1.20.1280.50">
    <property type="match status" value="1"/>
</dbReference>
<dbReference type="InterPro" id="IPR001810">
    <property type="entry name" value="F-box_dom"/>
</dbReference>
<evidence type="ECO:0000313" key="3">
    <source>
        <dbReference type="Proteomes" id="UP000004995"/>
    </source>
</evidence>
<feature type="domain" description="F-box" evidence="1">
    <location>
        <begin position="16"/>
        <end position="48"/>
    </location>
</feature>
<sequence>MPGASRSSILAGGDRLSSLPDCLLHHIMSFMKARQVVQTCVLSTRWEHLRTLPQHRPGGFQDFTDHLIIPNNISLPLLDTFQLHISHRNCYQGKAAARWIHHGIKYNAQEPSIQRQGLSSSSWRLERLSFPPCECTFHEITSHSLKNLILKDY</sequence>
<proteinExistence type="predicted"/>
<dbReference type="PANTHER" id="PTHR34223:SF65">
    <property type="entry name" value="OS04G0440300 PROTEIN"/>
    <property type="match status" value="1"/>
</dbReference>
<dbReference type="InParanoid" id="K3YCX3"/>